<protein>
    <submittedName>
        <fullName evidence="2">Uncharacterized protein</fullName>
    </submittedName>
</protein>
<feature type="transmembrane region" description="Helical" evidence="1">
    <location>
        <begin position="137"/>
        <end position="161"/>
    </location>
</feature>
<name>A0A329QKK3_9ACTN</name>
<keyword evidence="1" id="KW-1133">Transmembrane helix</keyword>
<proteinExistence type="predicted"/>
<dbReference type="Proteomes" id="UP000250462">
    <property type="component" value="Unassembled WGS sequence"/>
</dbReference>
<evidence type="ECO:0000256" key="1">
    <source>
        <dbReference type="SAM" id="Phobius"/>
    </source>
</evidence>
<keyword evidence="1" id="KW-0812">Transmembrane</keyword>
<feature type="transmembrane region" description="Helical" evidence="1">
    <location>
        <begin position="110"/>
        <end position="131"/>
    </location>
</feature>
<evidence type="ECO:0000313" key="2">
    <source>
        <dbReference type="EMBL" id="RAW12421.1"/>
    </source>
</evidence>
<evidence type="ECO:0000313" key="3">
    <source>
        <dbReference type="Proteomes" id="UP000250462"/>
    </source>
</evidence>
<sequence>MTRPHPLTALKEREWAESWEEQQRVVEEQLNSQRGSWLPNVVERRLWGALRWTSGRPGHAATSGRAVAEKFVVIRPDGVDENAMQRVVHALDEPAPMMRILGFGLHRHHLIGMAAGAVGAAALLAAGAAAIGAGLFGIVLVVLLGLVGGAIGGSVTAQFFAERQRQAVLRDDQHLRLILGRYAPKSWLRLVEAASALESVLPRGASTAEGDPDAQTVEAIQIAMWEAAGLLLTSSDHTGMDVLAEGVERLERAHRRGIGR</sequence>
<reference evidence="2 3" key="1">
    <citation type="submission" date="2018-06" db="EMBL/GenBank/DDBJ databases">
        <title>Phytoactinopolyspora halophila sp. nov., a novel halophilic actinomycete isolated from a saline soil in China.</title>
        <authorList>
            <person name="Tang S.-K."/>
        </authorList>
    </citation>
    <scope>NUCLEOTIDE SEQUENCE [LARGE SCALE GENOMIC DNA]</scope>
    <source>
        <strain evidence="2 3">YIM 96934</strain>
    </source>
</reference>
<dbReference type="RefSeq" id="WP_112259103.1">
    <property type="nucleotide sequence ID" value="NZ_QMIG01000016.1"/>
</dbReference>
<dbReference type="OrthoDB" id="5196423at2"/>
<keyword evidence="3" id="KW-1185">Reference proteome</keyword>
<dbReference type="AlphaFoldDB" id="A0A329QKK3"/>
<dbReference type="EMBL" id="QMIG01000016">
    <property type="protein sequence ID" value="RAW12421.1"/>
    <property type="molecule type" value="Genomic_DNA"/>
</dbReference>
<comment type="caution">
    <text evidence="2">The sequence shown here is derived from an EMBL/GenBank/DDBJ whole genome shotgun (WGS) entry which is preliminary data.</text>
</comment>
<organism evidence="2 3">
    <name type="scientific">Phytoactinopolyspora halophila</name>
    <dbReference type="NCBI Taxonomy" id="1981511"/>
    <lineage>
        <taxon>Bacteria</taxon>
        <taxon>Bacillati</taxon>
        <taxon>Actinomycetota</taxon>
        <taxon>Actinomycetes</taxon>
        <taxon>Jiangellales</taxon>
        <taxon>Jiangellaceae</taxon>
        <taxon>Phytoactinopolyspora</taxon>
    </lineage>
</organism>
<gene>
    <name evidence="2" type="ORF">DPM12_14755</name>
</gene>
<keyword evidence="1" id="KW-0472">Membrane</keyword>
<accession>A0A329QKK3</accession>